<proteinExistence type="predicted"/>
<protein>
    <submittedName>
        <fullName evidence="2">Uncharacterized protein</fullName>
    </submittedName>
</protein>
<evidence type="ECO:0000313" key="3">
    <source>
        <dbReference type="Proteomes" id="UP001499852"/>
    </source>
</evidence>
<feature type="transmembrane region" description="Helical" evidence="1">
    <location>
        <begin position="83"/>
        <end position="106"/>
    </location>
</feature>
<sequence>MLNFLSSVSNMLDVQRNRAAILRDEVHFTRRILLAHLLIGISVVALIFGHGLFLWAVATALWYILTILPLVGMMSANGACRHILGLMFIGFSVCGVFFLTQVAPSLSTEQDPWLTRDILPFWLGMLNLLYAVAGVCLILHKKVRRAVTIGFSLW</sequence>
<dbReference type="Proteomes" id="UP001499852">
    <property type="component" value="Unassembled WGS sequence"/>
</dbReference>
<evidence type="ECO:0000313" key="2">
    <source>
        <dbReference type="EMBL" id="GAA5139727.1"/>
    </source>
</evidence>
<keyword evidence="1" id="KW-0472">Membrane</keyword>
<gene>
    <name evidence="2" type="ORF">GCM10023213_20960</name>
</gene>
<feature type="transmembrane region" description="Helical" evidence="1">
    <location>
        <begin position="118"/>
        <end position="139"/>
    </location>
</feature>
<feature type="transmembrane region" description="Helical" evidence="1">
    <location>
        <begin position="53"/>
        <end position="71"/>
    </location>
</feature>
<feature type="transmembrane region" description="Helical" evidence="1">
    <location>
        <begin position="28"/>
        <end position="47"/>
    </location>
</feature>
<keyword evidence="1" id="KW-0812">Transmembrane</keyword>
<comment type="caution">
    <text evidence="2">The sequence shown here is derived from an EMBL/GenBank/DDBJ whole genome shotgun (WGS) entry which is preliminary data.</text>
</comment>
<name>A0ABP9P3S2_9BACT</name>
<dbReference type="EMBL" id="BAABIA010000004">
    <property type="protein sequence ID" value="GAA5139727.1"/>
    <property type="molecule type" value="Genomic_DNA"/>
</dbReference>
<reference evidence="3" key="1">
    <citation type="journal article" date="2019" name="Int. J. Syst. Evol. Microbiol.">
        <title>The Global Catalogue of Microorganisms (GCM) 10K type strain sequencing project: providing services to taxonomists for standard genome sequencing and annotation.</title>
        <authorList>
            <consortium name="The Broad Institute Genomics Platform"/>
            <consortium name="The Broad Institute Genome Sequencing Center for Infectious Disease"/>
            <person name="Wu L."/>
            <person name="Ma J."/>
        </authorList>
    </citation>
    <scope>NUCLEOTIDE SEQUENCE [LARGE SCALE GENOMIC DNA]</scope>
    <source>
        <strain evidence="3">JCM 18053</strain>
    </source>
</reference>
<evidence type="ECO:0000256" key="1">
    <source>
        <dbReference type="SAM" id="Phobius"/>
    </source>
</evidence>
<keyword evidence="3" id="KW-1185">Reference proteome</keyword>
<accession>A0ABP9P3S2</accession>
<organism evidence="2 3">
    <name type="scientific">Prosthecobacter algae</name>
    <dbReference type="NCBI Taxonomy" id="1144682"/>
    <lineage>
        <taxon>Bacteria</taxon>
        <taxon>Pseudomonadati</taxon>
        <taxon>Verrucomicrobiota</taxon>
        <taxon>Verrucomicrobiia</taxon>
        <taxon>Verrucomicrobiales</taxon>
        <taxon>Verrucomicrobiaceae</taxon>
        <taxon>Prosthecobacter</taxon>
    </lineage>
</organism>
<keyword evidence="1" id="KW-1133">Transmembrane helix</keyword>